<protein>
    <recommendedName>
        <fullName evidence="3">Prokaryotic ubiquitin-like protein Pup</fullName>
    </recommendedName>
    <alternativeName>
        <fullName evidence="4">Bacterial ubiquitin-like modifier</fullName>
    </alternativeName>
</protein>
<dbReference type="GO" id="GO:0070628">
    <property type="term" value="F:proteasome binding"/>
    <property type="evidence" value="ECO:0007669"/>
    <property type="project" value="InterPro"/>
</dbReference>
<gene>
    <name evidence="6" type="ORF">FNH04_18985</name>
</gene>
<proteinExistence type="inferred from homology"/>
<dbReference type="OrthoDB" id="3254977at2"/>
<sequence length="159" mass="16743">MLAIAPIVASAALGLAGATPAFALPPAHPTNTSCGNATAAAVILDNFTSVETAAHHNAPDGRISHNDLVATGRFENGHPLRVQSAANHVLRTPGLESQIDTAAHGGNPDNNISRNDLRHEIAQQIWLTREVDNLLDEIDDVLAEGAEEFVRQYCQNGGS</sequence>
<evidence type="ECO:0000313" key="6">
    <source>
        <dbReference type="EMBL" id="MPY41910.1"/>
    </source>
</evidence>
<evidence type="ECO:0000256" key="1">
    <source>
        <dbReference type="ARBA" id="ARBA00004707"/>
    </source>
</evidence>
<comment type="caution">
    <text evidence="6">The sequence shown here is derived from an EMBL/GenBank/DDBJ whole genome shotgun (WGS) entry which is preliminary data.</text>
</comment>
<dbReference type="AlphaFoldDB" id="A0A5N8W321"/>
<evidence type="ECO:0000256" key="2">
    <source>
        <dbReference type="ARBA" id="ARBA00010616"/>
    </source>
</evidence>
<dbReference type="UniPathway" id="UPA00997"/>
<dbReference type="InterPro" id="IPR008515">
    <property type="entry name" value="Ubiquitin-like_Pup"/>
</dbReference>
<organism evidence="6 7">
    <name type="scientific">Streptomyces phyllanthi</name>
    <dbReference type="NCBI Taxonomy" id="1803180"/>
    <lineage>
        <taxon>Bacteria</taxon>
        <taxon>Bacillati</taxon>
        <taxon>Actinomycetota</taxon>
        <taxon>Actinomycetes</taxon>
        <taxon>Kitasatosporales</taxon>
        <taxon>Streptomycetaceae</taxon>
        <taxon>Streptomyces</taxon>
    </lineage>
</organism>
<comment type="pathway">
    <text evidence="1">Protein degradation; proteasomal Pup-dependent pathway.</text>
</comment>
<accession>A0A5N8W321</accession>
<keyword evidence="7" id="KW-1185">Reference proteome</keyword>
<evidence type="ECO:0000256" key="4">
    <source>
        <dbReference type="ARBA" id="ARBA00032321"/>
    </source>
</evidence>
<reference evidence="6 7" key="1">
    <citation type="submission" date="2019-07" db="EMBL/GenBank/DDBJ databases">
        <title>New species of Amycolatopsis and Streptomyces.</title>
        <authorList>
            <person name="Duangmal K."/>
            <person name="Teo W.F.A."/>
            <person name="Lipun K."/>
        </authorList>
    </citation>
    <scope>NUCLEOTIDE SEQUENCE [LARGE SCALE GENOMIC DNA]</scope>
    <source>
        <strain evidence="6 7">TISTR 2346</strain>
    </source>
</reference>
<dbReference type="GO" id="GO:0019941">
    <property type="term" value="P:modification-dependent protein catabolic process"/>
    <property type="evidence" value="ECO:0007669"/>
    <property type="project" value="InterPro"/>
</dbReference>
<evidence type="ECO:0000256" key="3">
    <source>
        <dbReference type="ARBA" id="ARBA00016748"/>
    </source>
</evidence>
<feature type="chain" id="PRO_5024890971" description="Prokaryotic ubiquitin-like protein Pup" evidence="5">
    <location>
        <begin position="24"/>
        <end position="159"/>
    </location>
</feature>
<evidence type="ECO:0000256" key="5">
    <source>
        <dbReference type="SAM" id="SignalP"/>
    </source>
</evidence>
<dbReference type="GO" id="GO:0010498">
    <property type="term" value="P:proteasomal protein catabolic process"/>
    <property type="evidence" value="ECO:0007669"/>
    <property type="project" value="InterPro"/>
</dbReference>
<dbReference type="Proteomes" id="UP000326979">
    <property type="component" value="Unassembled WGS sequence"/>
</dbReference>
<dbReference type="NCBIfam" id="TIGR03687">
    <property type="entry name" value="pupylate_cterm"/>
    <property type="match status" value="1"/>
</dbReference>
<evidence type="ECO:0000313" key="7">
    <source>
        <dbReference type="Proteomes" id="UP000326979"/>
    </source>
</evidence>
<dbReference type="GO" id="GO:0070490">
    <property type="term" value="P:protein pupylation"/>
    <property type="evidence" value="ECO:0007669"/>
    <property type="project" value="InterPro"/>
</dbReference>
<name>A0A5N8W321_9ACTN</name>
<comment type="similarity">
    <text evidence="2">Belongs to the prokaryotic ubiquitin-like protein family.</text>
</comment>
<dbReference type="EMBL" id="VJZE01000121">
    <property type="protein sequence ID" value="MPY41910.1"/>
    <property type="molecule type" value="Genomic_DNA"/>
</dbReference>
<feature type="signal peptide" evidence="5">
    <location>
        <begin position="1"/>
        <end position="23"/>
    </location>
</feature>
<dbReference type="GO" id="GO:0031386">
    <property type="term" value="F:protein tag activity"/>
    <property type="evidence" value="ECO:0007669"/>
    <property type="project" value="InterPro"/>
</dbReference>
<dbReference type="Pfam" id="PF05639">
    <property type="entry name" value="Pup"/>
    <property type="match status" value="1"/>
</dbReference>
<keyword evidence="5" id="KW-0732">Signal</keyword>